<dbReference type="InterPro" id="IPR017592">
    <property type="entry name" value="Pilus_assmbl_Flp-typ_CpaB"/>
</dbReference>
<feature type="domain" description="SAF" evidence="1">
    <location>
        <begin position="24"/>
        <end position="88"/>
    </location>
</feature>
<dbReference type="Proteomes" id="UP000571817">
    <property type="component" value="Unassembled WGS sequence"/>
</dbReference>
<evidence type="ECO:0000313" key="2">
    <source>
        <dbReference type="EMBL" id="NYJ74295.1"/>
    </source>
</evidence>
<reference evidence="2 3" key="1">
    <citation type="submission" date="2020-07" db="EMBL/GenBank/DDBJ databases">
        <title>Sequencing the genomes of 1000 actinobacteria strains.</title>
        <authorList>
            <person name="Klenk H.-P."/>
        </authorList>
    </citation>
    <scope>NUCLEOTIDE SEQUENCE [LARGE SCALE GENOMIC DNA]</scope>
    <source>
        <strain evidence="2 3">DSM 29531</strain>
    </source>
</reference>
<evidence type="ECO:0000313" key="3">
    <source>
        <dbReference type="Proteomes" id="UP000571817"/>
    </source>
</evidence>
<dbReference type="SMART" id="SM00858">
    <property type="entry name" value="SAF"/>
    <property type="match status" value="1"/>
</dbReference>
<dbReference type="InterPro" id="IPR013974">
    <property type="entry name" value="SAF"/>
</dbReference>
<gene>
    <name evidence="2" type="ORF">HNR15_001258</name>
</gene>
<organism evidence="2 3">
    <name type="scientific">Allobranchiibius huperziae</name>
    <dbReference type="NCBI Taxonomy" id="1874116"/>
    <lineage>
        <taxon>Bacteria</taxon>
        <taxon>Bacillati</taxon>
        <taxon>Actinomycetota</taxon>
        <taxon>Actinomycetes</taxon>
        <taxon>Micrococcales</taxon>
        <taxon>Dermacoccaceae</taxon>
        <taxon>Allobranchiibius</taxon>
    </lineage>
</organism>
<dbReference type="InterPro" id="IPR031571">
    <property type="entry name" value="RcpC_dom"/>
</dbReference>
<dbReference type="EMBL" id="JACCFW010000001">
    <property type="protein sequence ID" value="NYJ74295.1"/>
    <property type="molecule type" value="Genomic_DNA"/>
</dbReference>
<accession>A0A853DJE4</accession>
<dbReference type="AlphaFoldDB" id="A0A853DJE4"/>
<protein>
    <submittedName>
        <fullName evidence="2">Pilus assembly protein CpaB</fullName>
    </submittedName>
</protein>
<dbReference type="Pfam" id="PF16976">
    <property type="entry name" value="RcpC"/>
    <property type="match status" value="1"/>
</dbReference>
<comment type="caution">
    <text evidence="2">The sequence shown here is derived from an EMBL/GenBank/DDBJ whole genome shotgun (WGS) entry which is preliminary data.</text>
</comment>
<proteinExistence type="predicted"/>
<dbReference type="NCBIfam" id="TIGR03177">
    <property type="entry name" value="pilus_cpaB"/>
    <property type="match status" value="1"/>
</dbReference>
<dbReference type="Pfam" id="PF08666">
    <property type="entry name" value="SAF"/>
    <property type="match status" value="1"/>
</dbReference>
<keyword evidence="3" id="KW-1185">Reference proteome</keyword>
<sequence length="229" mass="23445">MGAVLLLSYVAGADRRAAAGMQTTPVLVATSAIPKGTAVAKVRDMAVLKSLPRTAVAAGTLSSLASVSGQVTTTDIQPGEQVFASNFADRKTLLAPGQVTVPNGMQQISVMLESERVLGGHLSAGSTVGVFISLKDKTQTGYTHLTLQKVLVTAVQGTAPTASPTTDGSPTPSAQPAYTGNVMVTLALMAPDAEKVVYAAEYGTIWLSLEPSSAKEGGTRIVAPGNVYK</sequence>
<name>A0A853DJE4_9MICO</name>
<dbReference type="CDD" id="cd11614">
    <property type="entry name" value="SAF_CpaB_FlgA_like"/>
    <property type="match status" value="1"/>
</dbReference>
<evidence type="ECO:0000259" key="1">
    <source>
        <dbReference type="SMART" id="SM00858"/>
    </source>
</evidence>